<evidence type="ECO:0000256" key="1">
    <source>
        <dbReference type="ARBA" id="ARBA00001974"/>
    </source>
</evidence>
<dbReference type="InterPro" id="IPR046373">
    <property type="entry name" value="Acyl-CoA_Oxase/DH_mid-dom_sf"/>
</dbReference>
<comment type="cofactor">
    <cofactor evidence="1 7">
        <name>FAD</name>
        <dbReference type="ChEBI" id="CHEBI:57692"/>
    </cofactor>
</comment>
<accession>A0A9W5S377</accession>
<dbReference type="InterPro" id="IPR009100">
    <property type="entry name" value="AcylCoA_DH/oxidase_NM_dom_sf"/>
</dbReference>
<dbReference type="FunFam" id="2.40.110.10:FF:000001">
    <property type="entry name" value="Acyl-CoA dehydrogenase, mitochondrial"/>
    <property type="match status" value="1"/>
</dbReference>
<dbReference type="InterPro" id="IPR009075">
    <property type="entry name" value="AcylCo_DH/oxidase_C"/>
</dbReference>
<dbReference type="EMBL" id="JFHU01000053">
    <property type="protein sequence ID" value="EXX90753.1"/>
    <property type="molecule type" value="Genomic_DNA"/>
</dbReference>
<evidence type="ECO:0000256" key="2">
    <source>
        <dbReference type="ARBA" id="ARBA00009347"/>
    </source>
</evidence>
<comment type="similarity">
    <text evidence="2 7">Belongs to the acyl-CoA dehydrogenase family.</text>
</comment>
<dbReference type="GO" id="GO:0003995">
    <property type="term" value="F:acyl-CoA dehydrogenase activity"/>
    <property type="evidence" value="ECO:0007669"/>
    <property type="project" value="InterPro"/>
</dbReference>
<dbReference type="PANTHER" id="PTHR43884">
    <property type="entry name" value="ACYL-COA DEHYDROGENASE"/>
    <property type="match status" value="1"/>
</dbReference>
<dbReference type="Pfam" id="PF02771">
    <property type="entry name" value="Acyl-CoA_dh_N"/>
    <property type="match status" value="1"/>
</dbReference>
<dbReference type="AlphaFoldDB" id="A0A9W5S377"/>
<dbReference type="InterPro" id="IPR036250">
    <property type="entry name" value="AcylCo_DH-like_C"/>
</dbReference>
<evidence type="ECO:0000313" key="13">
    <source>
        <dbReference type="Proteomes" id="UP000053750"/>
    </source>
</evidence>
<evidence type="ECO:0000256" key="6">
    <source>
        <dbReference type="ARBA" id="ARBA00052546"/>
    </source>
</evidence>
<dbReference type="InterPro" id="IPR013786">
    <property type="entry name" value="AcylCoA_DH/ox_N"/>
</dbReference>
<dbReference type="PANTHER" id="PTHR43884:SF12">
    <property type="entry name" value="ISOVALERYL-COA DEHYDROGENASE, MITOCHONDRIAL-RELATED"/>
    <property type="match status" value="1"/>
</dbReference>
<organism evidence="12 13">
    <name type="scientific">Paenibacillus darwinianus</name>
    <dbReference type="NCBI Taxonomy" id="1380763"/>
    <lineage>
        <taxon>Bacteria</taxon>
        <taxon>Bacillati</taxon>
        <taxon>Bacillota</taxon>
        <taxon>Bacilli</taxon>
        <taxon>Bacillales</taxon>
        <taxon>Paenibacillaceae</taxon>
        <taxon>Paenibacillus</taxon>
    </lineage>
</organism>
<dbReference type="OrthoDB" id="9802447at2"/>
<dbReference type="Pfam" id="PF02770">
    <property type="entry name" value="Acyl-CoA_dh_M"/>
    <property type="match status" value="1"/>
</dbReference>
<dbReference type="FunFam" id="1.10.540.10:FF:000001">
    <property type="entry name" value="Very long-chain-specific acyl-CoA dehydrogenase, mitochondrial"/>
    <property type="match status" value="1"/>
</dbReference>
<dbReference type="Gene3D" id="1.20.140.10">
    <property type="entry name" value="Butyryl-CoA Dehydrogenase, subunit A, domain 3"/>
    <property type="match status" value="2"/>
</dbReference>
<evidence type="ECO:0000256" key="4">
    <source>
        <dbReference type="ARBA" id="ARBA00022827"/>
    </source>
</evidence>
<dbReference type="PROSITE" id="PS00073">
    <property type="entry name" value="ACYL_COA_DH_2"/>
    <property type="match status" value="1"/>
</dbReference>
<keyword evidence="3 7" id="KW-0285">Flavoprotein</keyword>
<evidence type="ECO:0000256" key="7">
    <source>
        <dbReference type="RuleBase" id="RU362125"/>
    </source>
</evidence>
<dbReference type="InterPro" id="IPR037069">
    <property type="entry name" value="AcylCoA_DH/ox_N_sf"/>
</dbReference>
<keyword evidence="4 7" id="KW-0274">FAD</keyword>
<feature type="domain" description="Acyl-CoA dehydrogenase/oxidase C-terminal" evidence="8">
    <location>
        <begin position="248"/>
        <end position="411"/>
    </location>
</feature>
<dbReference type="FunFam" id="1.20.140.10:FF:000019">
    <property type="entry name" value="Acyl-CoA dehydrogenase"/>
    <property type="match status" value="1"/>
</dbReference>
<sequence>MADNIIGGSFVIDDPDAQSVVTPEDLTEEQRMFAETTGDFVEGEILPHDEQLEKLDYDLTVKLMRKTGELGLLGADVPEEYDGLGLDKVSSTLISEKLSKASSFALSVGAHVGIGTLPIVYFGTPEQKRKYLPDLASGKKIAAYCLTEPSSGSDALGAKATARLTGDGSAYILNGAKQFITNAGFADIFIVYAKVDGKEFSTFIVERTMEGVGFGPEEKKMGIKGSSTRPLILEDVRVPAENLLWQVGKGHLIAFNILNIGRFKLAVGCLGAAKEAIEISAKYANQRQQFGKPISSFPLIGKKLAEMNTRTYVLESMVYRTAGLMDAGLAGIDHGSPDAGALSAKAIAEYALEASINKVFGSEALDFVADEGVQIHGGYGYIQEYKIERIYRDSRINRLFEGTNEINRLLIPGTLIKRAMKGELPLLQKAQGLQAELLELVPGRQFDGVLEEETHLLSMAKKIFLLAGGGAVQKFGVKLEQEQELLSHLADMMIQIYAMESALLRTKKRLKAAGEQKCAAAVAMTRVFVCEAFEKIESLAKETLSAIESGDMLRTQLSMLKKLTRRTPVNTIALKRQVAALVAATERFVC</sequence>
<evidence type="ECO:0000259" key="9">
    <source>
        <dbReference type="Pfam" id="PF02770"/>
    </source>
</evidence>
<evidence type="ECO:0000256" key="5">
    <source>
        <dbReference type="ARBA" id="ARBA00023002"/>
    </source>
</evidence>
<dbReference type="SUPFAM" id="SSF56645">
    <property type="entry name" value="Acyl-CoA dehydrogenase NM domain-like"/>
    <property type="match status" value="1"/>
</dbReference>
<gene>
    <name evidence="12" type="ORF">BG53_13025</name>
</gene>
<name>A0A9W5S377_9BACL</name>
<feature type="domain" description="Acyl-CoA dehydrogenase-like C-terminal" evidence="11">
    <location>
        <begin position="460"/>
        <end position="562"/>
    </location>
</feature>
<dbReference type="InterPro" id="IPR006089">
    <property type="entry name" value="Acyl-CoA_DH_CS"/>
</dbReference>
<dbReference type="InterPro" id="IPR006091">
    <property type="entry name" value="Acyl-CoA_Oxase/DH_mid-dom"/>
</dbReference>
<evidence type="ECO:0000259" key="11">
    <source>
        <dbReference type="Pfam" id="PF21263"/>
    </source>
</evidence>
<comment type="catalytic activity">
    <reaction evidence="6">
        <text>a 2,3-saturated acyl-CoA + A = a 2,3-dehydroacyl-CoA + AH2</text>
        <dbReference type="Rhea" id="RHEA:48608"/>
        <dbReference type="ChEBI" id="CHEBI:13193"/>
        <dbReference type="ChEBI" id="CHEBI:17499"/>
        <dbReference type="ChEBI" id="CHEBI:60015"/>
        <dbReference type="ChEBI" id="CHEBI:65111"/>
    </reaction>
</comment>
<feature type="domain" description="Acyl-CoA oxidase/dehydrogenase middle" evidence="9">
    <location>
        <begin position="143"/>
        <end position="236"/>
    </location>
</feature>
<dbReference type="Pfam" id="PF00441">
    <property type="entry name" value="Acyl-CoA_dh_1"/>
    <property type="match status" value="1"/>
</dbReference>
<keyword evidence="13" id="KW-1185">Reference proteome</keyword>
<reference evidence="12 13" key="1">
    <citation type="submission" date="2014-02" db="EMBL/GenBank/DDBJ databases">
        <title>Genome sequence of Paenibacillus darwinianus reveals adaptive mechanisms for survival in Antarctic soils.</title>
        <authorList>
            <person name="Dsouza M."/>
            <person name="Taylor M.W."/>
            <person name="Turner S.J."/>
            <person name="Aislabie J."/>
        </authorList>
    </citation>
    <scope>NUCLEOTIDE SEQUENCE [LARGE SCALE GENOMIC DNA]</scope>
    <source>
        <strain evidence="12 13">CE1</strain>
    </source>
</reference>
<dbReference type="PROSITE" id="PS00072">
    <property type="entry name" value="ACYL_COA_DH_1"/>
    <property type="match status" value="1"/>
</dbReference>
<evidence type="ECO:0000259" key="10">
    <source>
        <dbReference type="Pfam" id="PF02771"/>
    </source>
</evidence>
<comment type="caution">
    <text evidence="12">The sequence shown here is derived from an EMBL/GenBank/DDBJ whole genome shotgun (WGS) entry which is preliminary data.</text>
</comment>
<dbReference type="SUPFAM" id="SSF47203">
    <property type="entry name" value="Acyl-CoA dehydrogenase C-terminal domain-like"/>
    <property type="match status" value="2"/>
</dbReference>
<keyword evidence="5 7" id="KW-0560">Oxidoreductase</keyword>
<dbReference type="Pfam" id="PF21263">
    <property type="entry name" value="Acyl-CoA-dh_C"/>
    <property type="match status" value="1"/>
</dbReference>
<dbReference type="Gene3D" id="2.40.110.10">
    <property type="entry name" value="Butyryl-CoA Dehydrogenase, subunit A, domain 2"/>
    <property type="match status" value="1"/>
</dbReference>
<proteinExistence type="inferred from homology"/>
<feature type="domain" description="Acyl-CoA dehydrogenase/oxidase N-terminal" evidence="10">
    <location>
        <begin position="27"/>
        <end position="139"/>
    </location>
</feature>
<protein>
    <submittedName>
        <fullName evidence="12">Acyl-CoA dehydrogenase</fullName>
    </submittedName>
</protein>
<evidence type="ECO:0000259" key="8">
    <source>
        <dbReference type="Pfam" id="PF00441"/>
    </source>
</evidence>
<dbReference type="Proteomes" id="UP000053750">
    <property type="component" value="Unassembled WGS sequence"/>
</dbReference>
<dbReference type="GO" id="GO:0050660">
    <property type="term" value="F:flavin adenine dinucleotide binding"/>
    <property type="evidence" value="ECO:0007669"/>
    <property type="project" value="InterPro"/>
</dbReference>
<dbReference type="Gene3D" id="1.10.540.10">
    <property type="entry name" value="Acyl-CoA dehydrogenase/oxidase, N-terminal domain"/>
    <property type="match status" value="1"/>
</dbReference>
<evidence type="ECO:0000256" key="3">
    <source>
        <dbReference type="ARBA" id="ARBA00022630"/>
    </source>
</evidence>
<dbReference type="RefSeq" id="WP_036580717.1">
    <property type="nucleotide sequence ID" value="NZ_KK082182.1"/>
</dbReference>
<evidence type="ECO:0000313" key="12">
    <source>
        <dbReference type="EMBL" id="EXX90753.1"/>
    </source>
</evidence>
<dbReference type="InterPro" id="IPR049426">
    <property type="entry name" value="Acyl-CoA-dh-like_C"/>
</dbReference>